<feature type="region of interest" description="Disordered" evidence="3">
    <location>
        <begin position="137"/>
        <end position="157"/>
    </location>
</feature>
<gene>
    <name evidence="4" type="ORF">GCM10009090_33470</name>
</gene>
<evidence type="ECO:0000256" key="2">
    <source>
        <dbReference type="ARBA" id="ARBA00022801"/>
    </source>
</evidence>
<name>A0A919FB17_9XANT</name>
<dbReference type="Proteomes" id="UP000623958">
    <property type="component" value="Unassembled WGS sequence"/>
</dbReference>
<evidence type="ECO:0000313" key="4">
    <source>
        <dbReference type="EMBL" id="GHH59407.1"/>
    </source>
</evidence>
<proteinExistence type="inferred from homology"/>
<accession>A0A919FB17</accession>
<comment type="caution">
    <text evidence="4">The sequence shown here is derived from an EMBL/GenBank/DDBJ whole genome shotgun (WGS) entry which is preliminary data.</text>
</comment>
<dbReference type="InterPro" id="IPR052558">
    <property type="entry name" value="Siderophore_Hydrolase_D"/>
</dbReference>
<sequence length="328" mass="36141">MKTFWLAGLAGLLLLGCSEAPKETARAHTEAKAPPEAVPVASVASGQRGHGQPYEVIGSEVWDVPDPVSGRNYQVFVALPKSYAENGERRYPVLYVTDADYAFPLVRQIGRRLNVEEPTVEDFILVGLSYAAGEEGMPSRRRDYTPSPKGPSDAPAGAVHGGGEAYLAYLREQVLPFVAQRYRTDESRRLFLGHSYGSLLGTQALLTHPGMFSGYILGSPSYWYDGRYMERLEAASAKRHEDLAARVYLYVGEYENPRHGKRYDMVDDARRMARALQSRRYPSLRIALDVLNDEDHMSVAPRGFTHGLKYLLGVGAAGSGRQVAAGGR</sequence>
<dbReference type="PANTHER" id="PTHR40841">
    <property type="entry name" value="SIDEROPHORE TRIACETYLFUSARININE C ESTERASE"/>
    <property type="match status" value="1"/>
</dbReference>
<dbReference type="SUPFAM" id="SSF53474">
    <property type="entry name" value="alpha/beta-Hydrolases"/>
    <property type="match status" value="1"/>
</dbReference>
<dbReference type="InterPro" id="IPR029058">
    <property type="entry name" value="AB_hydrolase_fold"/>
</dbReference>
<dbReference type="PROSITE" id="PS51257">
    <property type="entry name" value="PROKAR_LIPOPROTEIN"/>
    <property type="match status" value="1"/>
</dbReference>
<keyword evidence="2" id="KW-0378">Hydrolase</keyword>
<dbReference type="PANTHER" id="PTHR40841:SF2">
    <property type="entry name" value="SIDEROPHORE-DEGRADING ESTERASE (EUROFUNG)"/>
    <property type="match status" value="1"/>
</dbReference>
<dbReference type="AlphaFoldDB" id="A0A919FB17"/>
<evidence type="ECO:0000256" key="3">
    <source>
        <dbReference type="SAM" id="MobiDB-lite"/>
    </source>
</evidence>
<organism evidence="4 5">
    <name type="scientific">Xanthomonas boreopolis</name>
    <dbReference type="NCBI Taxonomy" id="86183"/>
    <lineage>
        <taxon>Bacteria</taxon>
        <taxon>Pseudomonadati</taxon>
        <taxon>Pseudomonadota</taxon>
        <taxon>Gammaproteobacteria</taxon>
        <taxon>Lysobacterales</taxon>
        <taxon>Lysobacteraceae</taxon>
        <taxon>Xanthomonas</taxon>
    </lineage>
</organism>
<comment type="similarity">
    <text evidence="1">Belongs to the esterase D family.</text>
</comment>
<dbReference type="Pfam" id="PF00756">
    <property type="entry name" value="Esterase"/>
    <property type="match status" value="1"/>
</dbReference>
<protein>
    <submittedName>
        <fullName evidence="4">Esterase</fullName>
    </submittedName>
</protein>
<evidence type="ECO:0000313" key="5">
    <source>
        <dbReference type="Proteomes" id="UP000623958"/>
    </source>
</evidence>
<reference evidence="4" key="1">
    <citation type="journal article" date="2014" name="Int. J. Syst. Evol. Microbiol.">
        <title>Complete genome sequence of Corynebacterium casei LMG S-19264T (=DSM 44701T), isolated from a smear-ripened cheese.</title>
        <authorList>
            <consortium name="US DOE Joint Genome Institute (JGI-PGF)"/>
            <person name="Walter F."/>
            <person name="Albersmeier A."/>
            <person name="Kalinowski J."/>
            <person name="Ruckert C."/>
        </authorList>
    </citation>
    <scope>NUCLEOTIDE SEQUENCE</scope>
    <source>
        <strain evidence="4">JCM 13306</strain>
    </source>
</reference>
<dbReference type="GO" id="GO:0016788">
    <property type="term" value="F:hydrolase activity, acting on ester bonds"/>
    <property type="evidence" value="ECO:0007669"/>
    <property type="project" value="TreeGrafter"/>
</dbReference>
<evidence type="ECO:0000256" key="1">
    <source>
        <dbReference type="ARBA" id="ARBA00005622"/>
    </source>
</evidence>
<feature type="compositionally biased region" description="Low complexity" evidence="3">
    <location>
        <begin position="34"/>
        <end position="45"/>
    </location>
</feature>
<dbReference type="Gene3D" id="3.40.50.1820">
    <property type="entry name" value="alpha/beta hydrolase"/>
    <property type="match status" value="1"/>
</dbReference>
<feature type="region of interest" description="Disordered" evidence="3">
    <location>
        <begin position="25"/>
        <end position="46"/>
    </location>
</feature>
<dbReference type="RefSeq" id="WP_434029914.1">
    <property type="nucleotide sequence ID" value="NZ_BNBA01000037.1"/>
</dbReference>
<reference evidence="4" key="2">
    <citation type="submission" date="2020-09" db="EMBL/GenBank/DDBJ databases">
        <authorList>
            <person name="Sun Q."/>
            <person name="Ohkuma M."/>
        </authorList>
    </citation>
    <scope>NUCLEOTIDE SEQUENCE</scope>
    <source>
        <strain evidence="4">JCM 13306</strain>
    </source>
</reference>
<dbReference type="InterPro" id="IPR000801">
    <property type="entry name" value="Esterase-like"/>
</dbReference>
<keyword evidence="5" id="KW-1185">Reference proteome</keyword>
<dbReference type="EMBL" id="BNBA01000037">
    <property type="protein sequence ID" value="GHH59407.1"/>
    <property type="molecule type" value="Genomic_DNA"/>
</dbReference>